<dbReference type="Gene3D" id="3.30.40.10">
    <property type="entry name" value="Zinc/RING finger domain, C3HC4 (zinc finger)"/>
    <property type="match status" value="1"/>
</dbReference>
<dbReference type="Gene3D" id="2.40.30.10">
    <property type="entry name" value="Translation factors"/>
    <property type="match status" value="1"/>
</dbReference>
<keyword evidence="1" id="KW-0862">Zinc</keyword>
<accession>A0A1Y2CPZ7</accession>
<dbReference type="InterPro" id="IPR008984">
    <property type="entry name" value="SMAD_FHA_dom_sf"/>
</dbReference>
<dbReference type="InterPro" id="IPR047041">
    <property type="entry name" value="BipA_GTP-bd_dom"/>
</dbReference>
<dbReference type="InterPro" id="IPR047043">
    <property type="entry name" value="BipA_III"/>
</dbReference>
<dbReference type="Pfam" id="PF00679">
    <property type="entry name" value="EFG_C"/>
    <property type="match status" value="1"/>
</dbReference>
<dbReference type="SUPFAM" id="SSF49879">
    <property type="entry name" value="SMAD/FHA domain"/>
    <property type="match status" value="1"/>
</dbReference>
<dbReference type="Pfam" id="PF00009">
    <property type="entry name" value="GTP_EFTU"/>
    <property type="match status" value="1"/>
</dbReference>
<dbReference type="SMART" id="SM00838">
    <property type="entry name" value="EFG_C"/>
    <property type="match status" value="1"/>
</dbReference>
<dbReference type="SUPFAM" id="SSF52540">
    <property type="entry name" value="P-loop containing nucleoside triphosphate hydrolases"/>
    <property type="match status" value="1"/>
</dbReference>
<dbReference type="PRINTS" id="PR00315">
    <property type="entry name" value="ELONGATNFCT"/>
</dbReference>
<dbReference type="FunFam" id="2.40.50.250:FF:000001">
    <property type="entry name" value="GTP-binding protein TypA"/>
    <property type="match status" value="1"/>
</dbReference>
<evidence type="ECO:0000256" key="1">
    <source>
        <dbReference type="PROSITE-ProRule" id="PRU00175"/>
    </source>
</evidence>
<dbReference type="GO" id="GO:0005829">
    <property type="term" value="C:cytosol"/>
    <property type="evidence" value="ECO:0007669"/>
    <property type="project" value="TreeGrafter"/>
</dbReference>
<dbReference type="InterPro" id="IPR013083">
    <property type="entry name" value="Znf_RING/FYVE/PHD"/>
</dbReference>
<dbReference type="AlphaFoldDB" id="A0A1Y2CPZ7"/>
<feature type="domain" description="FHA" evidence="3">
    <location>
        <begin position="757"/>
        <end position="837"/>
    </location>
</feature>
<keyword evidence="7" id="KW-1185">Reference proteome</keyword>
<comment type="caution">
    <text evidence="6">The sequence shown here is derived from an EMBL/GenBank/DDBJ whole genome shotgun (WGS) entry which is preliminary data.</text>
</comment>
<dbReference type="Gene3D" id="3.30.70.240">
    <property type="match status" value="1"/>
</dbReference>
<dbReference type="CDD" id="cd03691">
    <property type="entry name" value="BipA_TypA_II"/>
    <property type="match status" value="1"/>
</dbReference>
<organism evidence="6 7">
    <name type="scientific">Rhizoclosmatium globosum</name>
    <dbReference type="NCBI Taxonomy" id="329046"/>
    <lineage>
        <taxon>Eukaryota</taxon>
        <taxon>Fungi</taxon>
        <taxon>Fungi incertae sedis</taxon>
        <taxon>Chytridiomycota</taxon>
        <taxon>Chytridiomycota incertae sedis</taxon>
        <taxon>Chytridiomycetes</taxon>
        <taxon>Chytridiales</taxon>
        <taxon>Chytriomycetaceae</taxon>
        <taxon>Rhizoclosmatium</taxon>
    </lineage>
</organism>
<dbReference type="SMART" id="SM00184">
    <property type="entry name" value="RING"/>
    <property type="match status" value="1"/>
</dbReference>
<dbReference type="PROSITE" id="PS50006">
    <property type="entry name" value="FHA_DOMAIN"/>
    <property type="match status" value="1"/>
</dbReference>
<reference evidence="6 7" key="1">
    <citation type="submission" date="2016-07" db="EMBL/GenBank/DDBJ databases">
        <title>Pervasive Adenine N6-methylation of Active Genes in Fungi.</title>
        <authorList>
            <consortium name="DOE Joint Genome Institute"/>
            <person name="Mondo S.J."/>
            <person name="Dannebaum R.O."/>
            <person name="Kuo R.C."/>
            <person name="Labutti K."/>
            <person name="Haridas S."/>
            <person name="Kuo A."/>
            <person name="Salamov A."/>
            <person name="Ahrendt S.R."/>
            <person name="Lipzen A."/>
            <person name="Sullivan W."/>
            <person name="Andreopoulos W.B."/>
            <person name="Clum A."/>
            <person name="Lindquist E."/>
            <person name="Daum C."/>
            <person name="Ramamoorthy G.K."/>
            <person name="Gryganskyi A."/>
            <person name="Culley D."/>
            <person name="Magnuson J.K."/>
            <person name="James T.Y."/>
            <person name="O'Malley M.A."/>
            <person name="Stajich J.E."/>
            <person name="Spatafora J.W."/>
            <person name="Visel A."/>
            <person name="Grigoriev I.V."/>
        </authorList>
    </citation>
    <scope>NUCLEOTIDE SEQUENCE [LARGE SCALE GENOMIC DNA]</scope>
    <source>
        <strain evidence="6 7">JEL800</strain>
    </source>
</reference>
<dbReference type="SUPFAM" id="SSF57850">
    <property type="entry name" value="RING/U-box"/>
    <property type="match status" value="1"/>
</dbReference>
<dbReference type="InterPro" id="IPR031157">
    <property type="entry name" value="G_TR_CS"/>
</dbReference>
<dbReference type="InterPro" id="IPR000795">
    <property type="entry name" value="T_Tr_GTP-bd_dom"/>
</dbReference>
<dbReference type="PROSITE" id="PS00301">
    <property type="entry name" value="G_TR_1"/>
    <property type="match status" value="1"/>
</dbReference>
<dbReference type="InterPro" id="IPR035647">
    <property type="entry name" value="EFG_III/V"/>
</dbReference>
<dbReference type="PANTHER" id="PTHR42908:SF8">
    <property type="entry name" value="TR-TYPE G DOMAIN-CONTAINING PROTEIN"/>
    <property type="match status" value="1"/>
</dbReference>
<dbReference type="Proteomes" id="UP000193642">
    <property type="component" value="Unassembled WGS sequence"/>
</dbReference>
<feature type="compositionally biased region" description="Basic and acidic residues" evidence="2">
    <location>
        <begin position="1033"/>
        <end position="1064"/>
    </location>
</feature>
<dbReference type="FunFam" id="3.30.70.240:FF:000002">
    <property type="entry name" value="GTP-binding protein TypA"/>
    <property type="match status" value="1"/>
</dbReference>
<dbReference type="SUPFAM" id="SSF50447">
    <property type="entry name" value="Translation proteins"/>
    <property type="match status" value="1"/>
</dbReference>
<dbReference type="InterPro" id="IPR042116">
    <property type="entry name" value="TypA/BipA_C"/>
</dbReference>
<dbReference type="SUPFAM" id="SSF54980">
    <property type="entry name" value="EF-G C-terminal domain-like"/>
    <property type="match status" value="2"/>
</dbReference>
<dbReference type="GO" id="GO:0008270">
    <property type="term" value="F:zinc ion binding"/>
    <property type="evidence" value="ECO:0007669"/>
    <property type="project" value="UniProtKB-KW"/>
</dbReference>
<dbReference type="NCBIfam" id="TIGR00231">
    <property type="entry name" value="small_GTP"/>
    <property type="match status" value="1"/>
</dbReference>
<dbReference type="InterPro" id="IPR000640">
    <property type="entry name" value="EFG_V-like"/>
</dbReference>
<dbReference type="PANTHER" id="PTHR42908">
    <property type="entry name" value="TRANSLATION ELONGATION FACTOR-RELATED"/>
    <property type="match status" value="1"/>
</dbReference>
<dbReference type="Gene3D" id="2.60.200.20">
    <property type="match status" value="1"/>
</dbReference>
<evidence type="ECO:0000259" key="3">
    <source>
        <dbReference type="PROSITE" id="PS50006"/>
    </source>
</evidence>
<feature type="region of interest" description="Disordered" evidence="2">
    <location>
        <begin position="714"/>
        <end position="748"/>
    </location>
</feature>
<dbReference type="InterPro" id="IPR000253">
    <property type="entry name" value="FHA_dom"/>
</dbReference>
<name>A0A1Y2CPZ7_9FUNG</name>
<dbReference type="Pfam" id="PF17123">
    <property type="entry name" value="zf-RING_11"/>
    <property type="match status" value="1"/>
</dbReference>
<dbReference type="CDD" id="cd16263">
    <property type="entry name" value="BipA_III"/>
    <property type="match status" value="1"/>
</dbReference>
<evidence type="ECO:0000313" key="7">
    <source>
        <dbReference type="Proteomes" id="UP000193642"/>
    </source>
</evidence>
<dbReference type="Pfam" id="PF00498">
    <property type="entry name" value="FHA"/>
    <property type="match status" value="1"/>
</dbReference>
<dbReference type="OrthoDB" id="364892at2759"/>
<protein>
    <submittedName>
        <fullName evidence="6">Uncharacterized protein</fullName>
    </submittedName>
</protein>
<dbReference type="InterPro" id="IPR035651">
    <property type="entry name" value="BipA_V"/>
</dbReference>
<dbReference type="InterPro" id="IPR001841">
    <property type="entry name" value="Znf_RING"/>
</dbReference>
<dbReference type="InterPro" id="IPR047042">
    <property type="entry name" value="BipA_II"/>
</dbReference>
<dbReference type="Gene3D" id="3.40.50.300">
    <property type="entry name" value="P-loop containing nucleotide triphosphate hydrolases"/>
    <property type="match status" value="1"/>
</dbReference>
<dbReference type="CDD" id="cd03710">
    <property type="entry name" value="BipA_TypA_C"/>
    <property type="match status" value="1"/>
</dbReference>
<dbReference type="PROSITE" id="PS50089">
    <property type="entry name" value="ZF_RING_2"/>
    <property type="match status" value="1"/>
</dbReference>
<dbReference type="CDD" id="cd01891">
    <property type="entry name" value="TypA_BipA"/>
    <property type="match status" value="1"/>
</dbReference>
<dbReference type="Gene3D" id="3.30.70.870">
    <property type="entry name" value="Elongation Factor G (Translational Gtpase), domain 3"/>
    <property type="match status" value="1"/>
</dbReference>
<evidence type="ECO:0000259" key="4">
    <source>
        <dbReference type="PROSITE" id="PS50089"/>
    </source>
</evidence>
<proteinExistence type="predicted"/>
<dbReference type="Gene3D" id="2.40.50.250">
    <property type="entry name" value="bipa protein"/>
    <property type="match status" value="1"/>
</dbReference>
<dbReference type="InterPro" id="IPR048876">
    <property type="entry name" value="BipA_C"/>
</dbReference>
<gene>
    <name evidence="6" type="ORF">BCR33DRAFT_781993</name>
</gene>
<evidence type="ECO:0000313" key="6">
    <source>
        <dbReference type="EMBL" id="ORY48996.1"/>
    </source>
</evidence>
<dbReference type="STRING" id="329046.A0A1Y2CPZ7"/>
<dbReference type="FunFam" id="3.30.70.870:FF:000003">
    <property type="entry name" value="GTP-binding protein TypA"/>
    <property type="match status" value="1"/>
</dbReference>
<dbReference type="GO" id="GO:0005525">
    <property type="term" value="F:GTP binding"/>
    <property type="evidence" value="ECO:0007669"/>
    <property type="project" value="InterPro"/>
</dbReference>
<feature type="domain" description="RING-type" evidence="4">
    <location>
        <begin position="930"/>
        <end position="973"/>
    </location>
</feature>
<evidence type="ECO:0000256" key="2">
    <source>
        <dbReference type="SAM" id="MobiDB-lite"/>
    </source>
</evidence>
<dbReference type="GO" id="GO:1990904">
    <property type="term" value="C:ribonucleoprotein complex"/>
    <property type="evidence" value="ECO:0007669"/>
    <property type="project" value="TreeGrafter"/>
</dbReference>
<dbReference type="InterPro" id="IPR005225">
    <property type="entry name" value="Small_GTP-bd"/>
</dbReference>
<feature type="domain" description="Tr-type G" evidence="5">
    <location>
        <begin position="1"/>
        <end position="186"/>
    </location>
</feature>
<dbReference type="InterPro" id="IPR027417">
    <property type="entry name" value="P-loop_NTPase"/>
</dbReference>
<dbReference type="GO" id="GO:0003924">
    <property type="term" value="F:GTPase activity"/>
    <property type="evidence" value="ECO:0007669"/>
    <property type="project" value="InterPro"/>
</dbReference>
<dbReference type="InterPro" id="IPR009000">
    <property type="entry name" value="Transl_B-barrel_sf"/>
</dbReference>
<dbReference type="EMBL" id="MCGO01000010">
    <property type="protein sequence ID" value="ORY48996.1"/>
    <property type="molecule type" value="Genomic_DNA"/>
</dbReference>
<keyword evidence="1" id="KW-0479">Metal-binding</keyword>
<feature type="region of interest" description="Disordered" evidence="2">
    <location>
        <begin position="1026"/>
        <end position="1071"/>
    </location>
</feature>
<dbReference type="PROSITE" id="PS51722">
    <property type="entry name" value="G_TR_2"/>
    <property type="match status" value="1"/>
</dbReference>
<sequence>MNPWSDSIAHVDHGKTSLVDQLLKQSGAASVESNARVMDSNALERERGITILSKSTCVNYNGHRINIVDTPGHADFGGEVERVLSMVDGVVLVVCATEGPMTQTKFVLQKALARGLKPLVVLNKVDRPSARPDEVDAELLDLFLNLEATDEQTEYPMIFASAKEGWAIKELDGDRSVGVNHCWTPSLNTFLPCADRDAPFSMLVTQIESNNFLGKCYLGRIHSGILRTGDKLKSLDNATGAIAVEGRCTKMLVKRGLEQIPVDIAGAGDIVSVAGLEGSYVNHTICSPEVTECLPFVPVDPPTISMLFYVNDSPLAGQDGKYLTSQVLRDRLIRELEVNPALRMTESASDSAFEVRGRGELQMGVLIETMRREGFELSVSPPRVIYKSTKNEKGERVILEPIEHVTIDCDHTEAGTVIEKMSARKGVMETYGEAAGDRARLIFNVPTRGLLGYPAEFKSDTSGQGTLNHILKGYEPFKGALEKTRKGSLISTAIGETTAYALKDIEPRGKLFVVPGMKVYPGMIIGEHNRDSDLEVNPVKQKVASNIRTVSKDESLKLIPVETLGLERLMSYVQDDEVIEVTPESIRSRKKILDSTTRLSQKRRGRDGTDFGVVEEIIPEEWKAGYNYTKMSILSPTNTIRTTLTSVAANVTPYSDYSVTIHLLPHTDATRTTPPAQFDPERRDLYEGTVLKIGRQVRGADAPESAAIAAVLASGPTPESNNGPTPMIIEPPQTDPSEVQPIDDDGTSLSPLTPIMDTRGRAATSTAESPVTSPSVEVLLAQPGGQQPLVPTKTIEHVWFKSKVVSRGHAEMWLRDGQVYLKDTGSSSGTFLNKMRLSPSGKLSRPYPLKDGDVIQLGIDYQGRQEDIYKCIMMKIVITTSSIAVHQRKKENPARFRAALRSLLNATNPYSSNTPSTTASSQQPSASVDCCICLCAIGPFQALFLSPCSHCYHYKCIRNLLETHHMFQCPMCRQVANLDASVSMESLLCGEDEDIEIGKDEVNGVVVNFGKGLTIEGGAMVWGGDGNGAGSSDAKKEKKKLTDQEKVDMSIENLERVQAERTSDGNEDEEI</sequence>
<evidence type="ECO:0000259" key="5">
    <source>
        <dbReference type="PROSITE" id="PS51722"/>
    </source>
</evidence>
<dbReference type="Pfam" id="PF21018">
    <property type="entry name" value="BipA_C"/>
    <property type="match status" value="1"/>
</dbReference>
<keyword evidence="1" id="KW-0863">Zinc-finger</keyword>